<feature type="coiled-coil region" evidence="8">
    <location>
        <begin position="3713"/>
        <end position="3983"/>
    </location>
</feature>
<keyword evidence="12" id="KW-1185">Reference proteome</keyword>
<evidence type="ECO:0000259" key="10">
    <source>
        <dbReference type="PROSITE" id="PS50067"/>
    </source>
</evidence>
<feature type="coiled-coil region" evidence="8">
    <location>
        <begin position="957"/>
        <end position="1055"/>
    </location>
</feature>
<feature type="coiled-coil region" evidence="8">
    <location>
        <begin position="2580"/>
        <end position="2779"/>
    </location>
</feature>
<feature type="region of interest" description="Disordered" evidence="9">
    <location>
        <begin position="4325"/>
        <end position="4358"/>
    </location>
</feature>
<evidence type="ECO:0000256" key="3">
    <source>
        <dbReference type="ARBA" id="ARBA00022840"/>
    </source>
</evidence>
<feature type="coiled-coil region" evidence="8">
    <location>
        <begin position="2089"/>
        <end position="2280"/>
    </location>
</feature>
<feature type="domain" description="Kinesin motor" evidence="10">
    <location>
        <begin position="333"/>
        <end position="670"/>
    </location>
</feature>
<feature type="coiled-coil region" evidence="8">
    <location>
        <begin position="1109"/>
        <end position="1267"/>
    </location>
</feature>
<dbReference type="PRINTS" id="PR00380">
    <property type="entry name" value="KINESINHEAVY"/>
</dbReference>
<feature type="coiled-coil region" evidence="8">
    <location>
        <begin position="677"/>
        <end position="704"/>
    </location>
</feature>
<dbReference type="GO" id="GO:0008017">
    <property type="term" value="F:microtubule binding"/>
    <property type="evidence" value="ECO:0007669"/>
    <property type="project" value="InterPro"/>
</dbReference>
<dbReference type="InterPro" id="IPR044986">
    <property type="entry name" value="KIF15/KIN-12"/>
</dbReference>
<feature type="coiled-coil region" evidence="8">
    <location>
        <begin position="1898"/>
        <end position="2045"/>
    </location>
</feature>
<evidence type="ECO:0000256" key="9">
    <source>
        <dbReference type="SAM" id="MobiDB-lite"/>
    </source>
</evidence>
<dbReference type="EMBL" id="LVLJ01000695">
    <property type="protein sequence ID" value="OAE33046.1"/>
    <property type="molecule type" value="Genomic_DNA"/>
</dbReference>
<dbReference type="Gene3D" id="3.40.850.10">
    <property type="entry name" value="Kinesin motor domain"/>
    <property type="match status" value="1"/>
</dbReference>
<dbReference type="SUPFAM" id="SSF52540">
    <property type="entry name" value="P-loop containing nucleoside triphosphate hydrolases"/>
    <property type="match status" value="1"/>
</dbReference>
<keyword evidence="2 7" id="KW-0547">Nucleotide-binding</keyword>
<dbReference type="InterPro" id="IPR036961">
    <property type="entry name" value="Kinesin_motor_dom_sf"/>
</dbReference>
<organism evidence="11 12">
    <name type="scientific">Marchantia polymorpha subsp. ruderalis</name>
    <dbReference type="NCBI Taxonomy" id="1480154"/>
    <lineage>
        <taxon>Eukaryota</taxon>
        <taxon>Viridiplantae</taxon>
        <taxon>Streptophyta</taxon>
        <taxon>Embryophyta</taxon>
        <taxon>Marchantiophyta</taxon>
        <taxon>Marchantiopsida</taxon>
        <taxon>Marchantiidae</taxon>
        <taxon>Marchantiales</taxon>
        <taxon>Marchantiaceae</taxon>
        <taxon>Marchantia</taxon>
    </lineage>
</organism>
<dbReference type="GO" id="GO:0003777">
    <property type="term" value="F:microtubule motor activity"/>
    <property type="evidence" value="ECO:0007669"/>
    <property type="project" value="InterPro"/>
</dbReference>
<evidence type="ECO:0000256" key="4">
    <source>
        <dbReference type="ARBA" id="ARBA00023054"/>
    </source>
</evidence>
<feature type="binding site" evidence="7">
    <location>
        <begin position="414"/>
        <end position="421"/>
    </location>
    <ligand>
        <name>ATP</name>
        <dbReference type="ChEBI" id="CHEBI:30616"/>
    </ligand>
</feature>
<dbReference type="Pfam" id="PF00225">
    <property type="entry name" value="Kinesin"/>
    <property type="match status" value="1"/>
</dbReference>
<evidence type="ECO:0000313" key="11">
    <source>
        <dbReference type="EMBL" id="OAE33046.1"/>
    </source>
</evidence>
<dbReference type="PROSITE" id="PS50067">
    <property type="entry name" value="KINESIN_MOTOR_2"/>
    <property type="match status" value="1"/>
</dbReference>
<evidence type="ECO:0000256" key="8">
    <source>
        <dbReference type="SAM" id="Coils"/>
    </source>
</evidence>
<dbReference type="GO" id="GO:0005524">
    <property type="term" value="F:ATP binding"/>
    <property type="evidence" value="ECO:0007669"/>
    <property type="project" value="UniProtKB-UniRule"/>
</dbReference>
<feature type="coiled-coil region" evidence="8">
    <location>
        <begin position="2942"/>
        <end position="2969"/>
    </location>
</feature>
<dbReference type="SMART" id="SM00129">
    <property type="entry name" value="KISc"/>
    <property type="match status" value="1"/>
</dbReference>
<feature type="coiled-coil region" evidence="8">
    <location>
        <begin position="3198"/>
        <end position="3337"/>
    </location>
</feature>
<dbReference type="SUPFAM" id="SSF57997">
    <property type="entry name" value="Tropomyosin"/>
    <property type="match status" value="1"/>
</dbReference>
<dbReference type="GO" id="GO:0007018">
    <property type="term" value="P:microtubule-based movement"/>
    <property type="evidence" value="ECO:0007669"/>
    <property type="project" value="InterPro"/>
</dbReference>
<dbReference type="PANTHER" id="PTHR37739:SF8">
    <property type="entry name" value="KINESIN-LIKE PROTEIN KIN-12D"/>
    <property type="match status" value="1"/>
</dbReference>
<feature type="compositionally biased region" description="Polar residues" evidence="9">
    <location>
        <begin position="4340"/>
        <end position="4358"/>
    </location>
</feature>
<feature type="coiled-coil region" evidence="8">
    <location>
        <begin position="1372"/>
        <end position="1406"/>
    </location>
</feature>
<dbReference type="InterPro" id="IPR019821">
    <property type="entry name" value="Kinesin_motor_CS"/>
</dbReference>
<dbReference type="GO" id="GO:0005874">
    <property type="term" value="C:microtubule"/>
    <property type="evidence" value="ECO:0007669"/>
    <property type="project" value="UniProtKB-KW"/>
</dbReference>
<keyword evidence="5 7" id="KW-0505">Motor protein</keyword>
<evidence type="ECO:0000313" key="12">
    <source>
        <dbReference type="Proteomes" id="UP000077202"/>
    </source>
</evidence>
<evidence type="ECO:0000256" key="5">
    <source>
        <dbReference type="ARBA" id="ARBA00023175"/>
    </source>
</evidence>
<evidence type="ECO:0000256" key="6">
    <source>
        <dbReference type="ARBA" id="ARBA00034488"/>
    </source>
</evidence>
<sequence>MQKGKLGAAEAVQGRSMAKGISPLRLFMRSTSKKSAPDQPDGTSSTGPEPSVSTTPQRHPLCPIPESLRNPLTPPQSMEQSPADAAASIRSKADSATPRAKAKLSFNAQEKYPHLENSEGAVNVGPPSGTPDKNATGPSSSKSKYSWQTHHPSSVTTGSGSRCSPAQARVRAQQENVSVESGSDVYTPPRGSKQSSADGNQVSSGVLSNSNTVNQQQSVPNSARAAGSTQTTPKSSRAARSGYDSESGLQGGTPGKSVSRALKYGQTQPSSSNAGTAGLANVRSTGSQHVITRTMGILPAVRGAGAGCQISNQNFVEQQFDLEEDPSFWSDHNVQVLIRTRPISSSELASQGSSRCLRQESPHTLTWLGQPESRYTFDHVAGEAITQEKLFKVAGLPMVENCMSGYNSCMFAYGQTGSGKTHTMLGDIDDLDLRPSDKRGMTPRVFEYLFSKIQMEQESRRTEQLKYFCKCSFLEIYNEQITDLLEPTSTNLQLREDAKKGVYVENLSEVEVQGVQDVIQLLLQGAANRKVASTNMNRESSRSHSVFTCIVESKWESNAMTNSRYGRLHLVDLAGSERQKSSGAEGGRLKEAANINKSLSTLGLVIMILVDVANGKQRHVPYRDSKLTFLLQDSLGGNSKTIMIANVSPSSCCAMETLSTLKFAQRAKFIRNNAVINEDASGDVIVLRQQIQELKVEVDRLRRESISRTPSMRFGSSLQNGSIDCDSSGENVDSGAVNSHSPDSAHVKTKAYIIEKKLKGMEAVLAGALRREQVAEDVTKKLAAEIEQLNRLVHQREEDSQCSKMMLRFREDKIRRLEGVADGVLSAEYFYKEEQKSLMDELQLIRARIDRNPELTRFAMENIRLMEQLRRYQEFYDCGEKAVLLEEISGLRNQLLDVLDAKLGEEQGQLTTPQKRALAPEIAARARENELLLIEVEGYQKEVKECRTNLNNCLVANAELTRQVDQMQAMITQLKAECSGKQKEIETLKFACDEERALGSTNQERSQSTIEELRSELRKNEERWDIESKLGQQLEEQLQTALRDAENLRAELESSKQWVSSDGVAEKLHSTEVSPATTQIHTEAEEIALQQRQSLTSVQEAAMIWRFQEAELRSQLKDAQDLIEKLSARLEQDSEMDVQSSILAEDVGKEPSQGRRQKLQELEMRHSEEVTRLQLELESVEDVLKEEQQQRLEATKKVEELTEQMDEATSKAEHGQSLVEALEGQQLFSLYELEKMQAELTRVSSLLKESESEVLMLEDKLQDMARRLSRVEGTSSRSERAHKSAQNDPAYRTLELKLEKARREREEVRAANERFQVERASRIAHEKEMELTRSEVETETALALTSMQSEIFDLREELAAAVESEAFAKLEFLQLKHELENLGHQNQELQASYETVRNEKDAEIRNLQKDWEGATAKLIDYLAEGDEELIEAAKEMDDMIEDSFSPRLVGAWKELDSLDHASNVVSKKQKAFELLYQHLQDAQYLARETEESVRALDEVSPQHRVAQDVINDLEKKSMAAFVLVKHLLDRIKELNVVNASLLEEKREADSNTNEKNSIIEALQQKLEDDLSNQELIAGQYEVLVEGHDRLRIELEDAVRESAVLKFQVENLELKLSRSYDLIEQVEGLVIDAEKQVGEVEGRALACLERAAKDEQVMLEREQVVVSLMSEFDEILASISQLEVSSVGFESAANVLQGGVSKVRDLEEDVVTYRSAIRALQSKLSFATTTLELKVEELDRARQENEASQLALKEEVANNQKWIEERAVLAKEKEYSLQENVGKEKLVTSLRAEVQTLEVNLKHAESKISEMLLGFEALTIATAELESERDRLIIASQQAEKNCIEKEQALVQIQADLCQLQERVREAEIREQVISMRMEELSDAQEHWDSEKIIVKQEIEDMKAEKLKLASDIRQLNAEVEKKEHTMFETLGRSQQAVEESEMKLAALDEELKNLEIARGKMEQYVTELELAASVNVHRLEEREKNLIELQEKFEMVQVQMMDMQKSLDSVNLELKSERISWMSEKERFNEEKESLRQEYLNSEAQLTDQLAIAETKLSTYDTELKSVTASFEQLSALKTDVELELAKVNKDALSTISNLKLREEELEDLRAVSDVLGSRCAEAEGRVQALQNALQQYALSEETWKAEKMQLVEKLKEVESMSASLDQANQENVAEFRDLSCNEDVPQQHIQRLKVQVEGLRRKLADKDNTILSARKEMEIAIANLREAELEMDKLQAENVSLRRTCEENEATINEITKNLKAAEEDVNRRQAQIEAFEEEMQKVGDIVSDWEVKILEAESTWKSEKEELVKEVDSAKLEAREKGLEAAVLNQKFQDSQVTLMEAEVLVNLLVRANETAKHNAQDWKWEKEALNISQGVWEPEKDRLVAAINCLKMEMKEREEETLSIFRDTAAELSEATNMLSSIQEEVCLLSVEHEQQMQILSDAVKDIKSEFSQIILLPKELGLDLGTFCGIVTEVKRTIVEVTNQNASLCEDLLASETRLQEQLSEMEALKAKLAVSALELETKCWDLQAAESNEAKNTEILLSLEQQTEVLEGKLVAALSEASELRDRLLTCESEIAALHNDLNERSNEVEDLERKVTTGDDVVSSLNERVRELTAWKVAAEENLLLLRKEVSDSEANLAQVQKDLLEQRNDFVVQREKLEELECASGEMEIMIHNLNDTIQQLSTERSTAEDSLSQLKVEITNAEANIELLKEELEEGRNEAESLELELSQLRAEKENHILAVDAKSSAIDSNVRELKAEIKDNQSHIQFLEQRLALAHSEVDDYVEGANSSIFELTVERDALQACSTEQSAALRTLDSEIEKLSERISLLDLELDATRNALDVRDRLVADKEEAIVMLHRQLQAANTDNAALSDIVAGLQVEIIEAEAKIIQLEAEVEECKVRLNDFQLEKDESVQSLSAEKNALHVEMVGLNALLVSLKDEILRLRADVAEHEERKAKSDSELEMTLKALETESPEDSVGMSHLHVRVSQLKDDLENERSTVKDLREKLVRPESDTTELINQLEAQLIIQSTALIGLEEEIIASKEDVSRKQASFETATTAMKENLEEERNRVRCLEEKLAMAEKENTHLNETLHDKVQELRAERDQFQVKASQVKVELEEGMRTVKDLEEKLAATEQDHAELIHILEEKCRRLIEERDLLQTQVDEEAASQYSLQQEMELIRESAVKEKNSEEKLQIQEFKKKCKSLIKENDELKCEMIELEGKLLDREEEIERRKKAVVDVEAKLNREKEKISKQERCQSIEHQGAQEAVERLQVKNKELEDMKANVEQLMQENGSLKLRLSDLEGIVTSLEEDIEMRKDAFEELEEKLICEEEMNSKQQALLGKRLQTLQVETDLLQRELAQQLDLQKRLKEELKNAEMSQETVSDENDRLQTCVSKMEQSHNLFVRDVFTQALVGAEGFRSAEIELGSVGEEFEEVQMHSENILFGNIEVSQEELCHATSAIHELRGQMKGLLDLTSATETIVCKKLALIESLQQEMLLKDKHLVELVADQATSVEEIKNERRWVSKQLNKILKKMQGVSSVNRTAALSDLESVQRVGDREYTLNVYEQQVDSIVEGLERVLLENTRMKSEFVTVQSRMENLEGELNQKMHDVKHLSFLEEELHRKEHEMNRLREEQVRHVGHSADVLTVHKHEIEILQQTLLNTVELFEHTLSQPPDLSSLLQEVSLIENVIRSSGLQRMFENLKEEIYNLQHTAAELQLRCSALEEELDERRNHVDLLADDLMLQQENSIHAIQSLKDELKAAEMERDKFQTDVVVLTEQLEMSQTTADEREIVAAEARQIAELSKSHAEKKEEEARILERSVEELESTVYALESQLGIVKRESERQRRAKEDAESDLVSAKQQLQLMKITIDRQDAQTARDMEDAKTAKTELDRMVIEMKNQQMQTRQTVESLQQECAEKDVQLRSCKAHIAELMSGAEKQASENQQKLKALESMVEQLKMEERKVNAIVPVVSKSTDSKNAINRPKGSGSPFKCIGSGLVQQRTSEIDEELSSARKRIRELEAIAAARQKEVFMLNTKLAEAESMTHDVVRDLLGVKMDIASYATLLNQQQVQQIADKARRRTAEAHQKEEELERLRDRLDELITERESWLDEINRRQAEAVTARVSAEKLRLRDSLLANENEKLKVEVVSLRKKVSDLEEEYRKLSGQQNLQQRIHHHAKIKEENNALKTQNEDLSGKLRRTEILFTRVNDELARYRNAEGKTPFLNFDEEDRLRKKLQETEENRLQLAQNFVSLCTAIIQAAGVPRTSRDPDAATAMSALLQLQDRLEAMERELLDLKLKARIANEKRRMSDLREQHTPRKSAPTNFTATQQITSPDTSSR</sequence>
<accession>A0A176WLD2</accession>
<feature type="compositionally biased region" description="Polar residues" evidence="9">
    <location>
        <begin position="41"/>
        <end position="57"/>
    </location>
</feature>
<feature type="coiled-coil region" evidence="8">
    <location>
        <begin position="1786"/>
        <end position="1855"/>
    </location>
</feature>
<feature type="coiled-coil region" evidence="8">
    <location>
        <begin position="2995"/>
        <end position="3171"/>
    </location>
</feature>
<dbReference type="PROSITE" id="PS00411">
    <property type="entry name" value="KINESIN_MOTOR_1"/>
    <property type="match status" value="1"/>
</dbReference>
<feature type="compositionally biased region" description="Polar residues" evidence="9">
    <location>
        <begin position="265"/>
        <end position="275"/>
    </location>
</feature>
<feature type="coiled-coil region" evidence="8">
    <location>
        <begin position="2819"/>
        <end position="2846"/>
    </location>
</feature>
<feature type="region of interest" description="Disordered" evidence="9">
    <location>
        <begin position="1270"/>
        <end position="1289"/>
    </location>
</feature>
<keyword evidence="1" id="KW-0493">Microtubule</keyword>
<feature type="region of interest" description="Disordered" evidence="9">
    <location>
        <begin position="1"/>
        <end position="279"/>
    </location>
</feature>
<dbReference type="FunFam" id="3.40.850.10:FF:000033">
    <property type="entry name" value="Kinesin-like protein KIN-12E"/>
    <property type="match status" value="1"/>
</dbReference>
<feature type="coiled-coil region" evidence="8">
    <location>
        <begin position="2882"/>
        <end position="2916"/>
    </location>
</feature>
<feature type="coiled-coil region" evidence="8">
    <location>
        <begin position="4091"/>
        <end position="4214"/>
    </location>
</feature>
<feature type="compositionally biased region" description="Polar residues" evidence="9">
    <location>
        <begin position="192"/>
        <end position="235"/>
    </location>
</feature>
<evidence type="ECO:0000256" key="2">
    <source>
        <dbReference type="ARBA" id="ARBA00022741"/>
    </source>
</evidence>
<dbReference type="InterPro" id="IPR001752">
    <property type="entry name" value="Kinesin_motor_dom"/>
</dbReference>
<feature type="compositionally biased region" description="Basic and acidic residues" evidence="9">
    <location>
        <begin position="4325"/>
        <end position="4335"/>
    </location>
</feature>
<feature type="coiled-coil region" evidence="8">
    <location>
        <begin position="1702"/>
        <end position="1759"/>
    </location>
</feature>
<feature type="coiled-coil region" evidence="8">
    <location>
        <begin position="3363"/>
        <end position="3397"/>
    </location>
</feature>
<feature type="coiled-coil region" evidence="8">
    <location>
        <begin position="1524"/>
        <end position="1551"/>
    </location>
</feature>
<dbReference type="InterPro" id="IPR027417">
    <property type="entry name" value="P-loop_NTPase"/>
</dbReference>
<comment type="similarity">
    <text evidence="6">Belongs to the TRAFAC class myosin-kinesin ATPase superfamily. Kinesin family. KIN-12 subfamily.</text>
</comment>
<protein>
    <recommendedName>
        <fullName evidence="10">Kinesin motor domain-containing protein</fullName>
    </recommendedName>
</protein>
<keyword evidence="4 8" id="KW-0175">Coiled coil</keyword>
<evidence type="ECO:0000256" key="1">
    <source>
        <dbReference type="ARBA" id="ARBA00022701"/>
    </source>
</evidence>
<feature type="coiled-coil region" evidence="8">
    <location>
        <begin position="1291"/>
        <end position="1318"/>
    </location>
</feature>
<proteinExistence type="inferred from homology"/>
<feature type="compositionally biased region" description="Polar residues" evidence="9">
    <location>
        <begin position="131"/>
        <end position="164"/>
    </location>
</feature>
<dbReference type="Proteomes" id="UP000077202">
    <property type="component" value="Unassembled WGS sequence"/>
</dbReference>
<reference evidence="11" key="1">
    <citation type="submission" date="2016-03" db="EMBL/GenBank/DDBJ databases">
        <title>Mechanisms controlling the formation of the plant cell surface in tip-growing cells are functionally conserved among land plants.</title>
        <authorList>
            <person name="Honkanen S."/>
            <person name="Jones V.A."/>
            <person name="Morieri G."/>
            <person name="Champion C."/>
            <person name="Hetherington A.J."/>
            <person name="Kelly S."/>
            <person name="Saint-Marcoux D."/>
            <person name="Proust H."/>
            <person name="Prescott H."/>
            <person name="Dolan L."/>
        </authorList>
    </citation>
    <scope>NUCLEOTIDE SEQUENCE [LARGE SCALE GENOMIC DNA]</scope>
    <source>
        <tissue evidence="11">Whole gametophyte</tissue>
    </source>
</reference>
<comment type="caution">
    <text evidence="11">The sequence shown here is derived from an EMBL/GenBank/DDBJ whole genome shotgun (WGS) entry which is preliminary data.</text>
</comment>
<name>A0A176WLD2_MARPO</name>
<gene>
    <name evidence="11" type="ORF">AXG93_1913s1480</name>
</gene>
<feature type="coiled-coil region" evidence="8">
    <location>
        <begin position="4019"/>
        <end position="4046"/>
    </location>
</feature>
<keyword evidence="3 7" id="KW-0067">ATP-binding</keyword>
<dbReference type="PANTHER" id="PTHR37739">
    <property type="entry name" value="KINESIN-LIKE PROTEIN KIN-12D"/>
    <property type="match status" value="1"/>
</dbReference>
<evidence type="ECO:0000256" key="7">
    <source>
        <dbReference type="PROSITE-ProRule" id="PRU00283"/>
    </source>
</evidence>